<dbReference type="PANTHER" id="PTHR11257">
    <property type="entry name" value="CHEMOSENSORY PROTEIN-RELATED"/>
    <property type="match status" value="1"/>
</dbReference>
<evidence type="ECO:0000313" key="3">
    <source>
        <dbReference type="EMBL" id="CAG9795563.1"/>
    </source>
</evidence>
<organism evidence="3 4">
    <name type="scientific">Diatraea saccharalis</name>
    <name type="common">sugarcane borer</name>
    <dbReference type="NCBI Taxonomy" id="40085"/>
    <lineage>
        <taxon>Eukaryota</taxon>
        <taxon>Metazoa</taxon>
        <taxon>Ecdysozoa</taxon>
        <taxon>Arthropoda</taxon>
        <taxon>Hexapoda</taxon>
        <taxon>Insecta</taxon>
        <taxon>Pterygota</taxon>
        <taxon>Neoptera</taxon>
        <taxon>Endopterygota</taxon>
        <taxon>Lepidoptera</taxon>
        <taxon>Glossata</taxon>
        <taxon>Ditrysia</taxon>
        <taxon>Pyraloidea</taxon>
        <taxon>Crambidae</taxon>
        <taxon>Crambinae</taxon>
        <taxon>Diatraea</taxon>
    </lineage>
</organism>
<feature type="compositionally biased region" description="Pro residues" evidence="1">
    <location>
        <begin position="160"/>
        <end position="176"/>
    </location>
</feature>
<dbReference type="InterPro" id="IPR005055">
    <property type="entry name" value="A10/PebIII"/>
</dbReference>
<name>A0A9N9RFB6_9NEOP</name>
<dbReference type="InterPro" id="IPR036682">
    <property type="entry name" value="OS_D_A10/PebIII_sf"/>
</dbReference>
<feature type="chain" id="PRO_5040451701" evidence="2">
    <location>
        <begin position="20"/>
        <end position="312"/>
    </location>
</feature>
<dbReference type="PANTHER" id="PTHR11257:SF9">
    <property type="entry name" value="CHEMOSENSORY PROTEIN 13"/>
    <property type="match status" value="1"/>
</dbReference>
<dbReference type="SUPFAM" id="SSF100910">
    <property type="entry name" value="Chemosensory protein Csp2"/>
    <property type="match status" value="1"/>
</dbReference>
<sequence>MRAFSVVLFLYVCVYVVVGQDVNNLEGLPKYDRRYDYLDLDTLFYSKRLVRNYVDCLINAQRCTPEGKQLKRILPEALRTKCIRCTEQQKRTAVKVIKRLKDDFPEEWAKLSSRWDPTGDFTRYFEVYLANESFNTIPDSADNESGLSSVPPASTFAPLPQVPPRLPNLPTTPPPTRATSRPPTRPATRPPSQQIPDITTPARPVILNRFGDDGELMTGSPSASAVTPRPTTSRPSPSPNTQRPTARPTLATWVGAGSNAISTRFPFRPTSDIPQPYSTAITFIDQIGHKIIRTTELVTDILKSTVRAVVGR</sequence>
<feature type="compositionally biased region" description="Polar residues" evidence="1">
    <location>
        <begin position="139"/>
        <end position="152"/>
    </location>
</feature>
<evidence type="ECO:0000313" key="4">
    <source>
        <dbReference type="Proteomes" id="UP001153714"/>
    </source>
</evidence>
<dbReference type="OrthoDB" id="8052765at2759"/>
<keyword evidence="2" id="KW-0732">Signal</keyword>
<evidence type="ECO:0000256" key="1">
    <source>
        <dbReference type="SAM" id="MobiDB-lite"/>
    </source>
</evidence>
<feature type="signal peptide" evidence="2">
    <location>
        <begin position="1"/>
        <end position="19"/>
    </location>
</feature>
<dbReference type="Pfam" id="PF03392">
    <property type="entry name" value="OS-D"/>
    <property type="match status" value="1"/>
</dbReference>
<reference evidence="3" key="2">
    <citation type="submission" date="2022-10" db="EMBL/GenBank/DDBJ databases">
        <authorList>
            <consortium name="ENA_rothamsted_submissions"/>
            <consortium name="culmorum"/>
            <person name="King R."/>
        </authorList>
    </citation>
    <scope>NUCLEOTIDE SEQUENCE</scope>
</reference>
<gene>
    <name evidence="3" type="ORF">DIATSA_LOCUS12815</name>
</gene>
<reference evidence="3" key="1">
    <citation type="submission" date="2021-12" db="EMBL/GenBank/DDBJ databases">
        <authorList>
            <person name="King R."/>
        </authorList>
    </citation>
    <scope>NUCLEOTIDE SEQUENCE</scope>
</reference>
<accession>A0A9N9RFB6</accession>
<dbReference type="Proteomes" id="UP001153714">
    <property type="component" value="Chromosome 8"/>
</dbReference>
<protein>
    <submittedName>
        <fullName evidence="3">Uncharacterized protein</fullName>
    </submittedName>
</protein>
<dbReference type="Gene3D" id="1.10.2080.10">
    <property type="entry name" value="Insect odorant-binding protein A10/Ejaculatory bulb-specific protein 3"/>
    <property type="match status" value="1"/>
</dbReference>
<dbReference type="AlphaFoldDB" id="A0A9N9RFB6"/>
<proteinExistence type="predicted"/>
<evidence type="ECO:0000256" key="2">
    <source>
        <dbReference type="SAM" id="SignalP"/>
    </source>
</evidence>
<dbReference type="EMBL" id="OU893339">
    <property type="protein sequence ID" value="CAG9795563.1"/>
    <property type="molecule type" value="Genomic_DNA"/>
</dbReference>
<dbReference type="PRINTS" id="PR01217">
    <property type="entry name" value="PRICHEXTENSN"/>
</dbReference>
<keyword evidence="4" id="KW-1185">Reference proteome</keyword>
<feature type="compositionally biased region" description="Low complexity" evidence="1">
    <location>
        <begin position="227"/>
        <end position="245"/>
    </location>
</feature>
<feature type="region of interest" description="Disordered" evidence="1">
    <location>
        <begin position="139"/>
        <end position="246"/>
    </location>
</feature>